<evidence type="ECO:0000313" key="1">
    <source>
        <dbReference type="EMBL" id="CAI6233896.1"/>
    </source>
</evidence>
<dbReference type="Proteomes" id="UP001152607">
    <property type="component" value="Unassembled WGS sequence"/>
</dbReference>
<dbReference type="AlphaFoldDB" id="A0A9W4XG43"/>
<protein>
    <submittedName>
        <fullName evidence="1">Uncharacterized protein</fullName>
    </submittedName>
</protein>
<gene>
    <name evidence="1" type="ORF">PDIGIT_LOCUS322</name>
</gene>
<dbReference type="EMBL" id="CAOQHR010000001">
    <property type="protein sequence ID" value="CAI6233896.1"/>
    <property type="molecule type" value="Genomic_DNA"/>
</dbReference>
<evidence type="ECO:0000313" key="2">
    <source>
        <dbReference type="Proteomes" id="UP001152607"/>
    </source>
</evidence>
<keyword evidence="2" id="KW-1185">Reference proteome</keyword>
<organism evidence="1 2">
    <name type="scientific">Periconia digitata</name>
    <dbReference type="NCBI Taxonomy" id="1303443"/>
    <lineage>
        <taxon>Eukaryota</taxon>
        <taxon>Fungi</taxon>
        <taxon>Dikarya</taxon>
        <taxon>Ascomycota</taxon>
        <taxon>Pezizomycotina</taxon>
        <taxon>Dothideomycetes</taxon>
        <taxon>Pleosporomycetidae</taxon>
        <taxon>Pleosporales</taxon>
        <taxon>Massarineae</taxon>
        <taxon>Periconiaceae</taxon>
        <taxon>Periconia</taxon>
    </lineage>
</organism>
<reference evidence="1" key="1">
    <citation type="submission" date="2023-01" db="EMBL/GenBank/DDBJ databases">
        <authorList>
            <person name="Van Ghelder C."/>
            <person name="Rancurel C."/>
        </authorList>
    </citation>
    <scope>NUCLEOTIDE SEQUENCE</scope>
    <source>
        <strain evidence="1">CNCM I-4278</strain>
    </source>
</reference>
<comment type="caution">
    <text evidence="1">The sequence shown here is derived from an EMBL/GenBank/DDBJ whole genome shotgun (WGS) entry which is preliminary data.</text>
</comment>
<sequence>MRASCHESNGFKSSCHFQRNIPDGNGQSWCIECSFIETSYIFRVFATKIDMIVCVFLPSFMTC</sequence>
<proteinExistence type="predicted"/>
<accession>A0A9W4XG43</accession>
<name>A0A9W4XG43_9PLEO</name>